<reference evidence="1 2" key="1">
    <citation type="submission" date="2019-11" db="EMBL/GenBank/DDBJ databases">
        <authorList>
            <person name="Holert J."/>
        </authorList>
    </citation>
    <scope>NUCLEOTIDE SEQUENCE [LARGE SCALE GENOMIC DNA]</scope>
    <source>
        <strain evidence="1">BC5_2</strain>
    </source>
</reference>
<protein>
    <recommendedName>
        <fullName evidence="3">SnoaL-like domain-containing protein</fullName>
    </recommendedName>
</protein>
<evidence type="ECO:0008006" key="3">
    <source>
        <dbReference type="Google" id="ProtNLM"/>
    </source>
</evidence>
<dbReference type="InterPro" id="IPR032710">
    <property type="entry name" value="NTF2-like_dom_sf"/>
</dbReference>
<proteinExistence type="predicted"/>
<dbReference type="OrthoDB" id="1163083at2"/>
<accession>A0A5S9P7Y0</accession>
<evidence type="ECO:0000313" key="1">
    <source>
        <dbReference type="EMBL" id="CAA0099642.1"/>
    </source>
</evidence>
<name>A0A5S9P7Y0_9GAMM</name>
<dbReference type="AlphaFoldDB" id="A0A5S9P7Y0"/>
<dbReference type="SUPFAM" id="SSF54427">
    <property type="entry name" value="NTF2-like"/>
    <property type="match status" value="1"/>
</dbReference>
<dbReference type="EMBL" id="CACSII010000007">
    <property type="protein sequence ID" value="CAA0099642.1"/>
    <property type="molecule type" value="Genomic_DNA"/>
</dbReference>
<dbReference type="Proteomes" id="UP000434580">
    <property type="component" value="Unassembled WGS sequence"/>
</dbReference>
<gene>
    <name evidence="1" type="ORF">DPBNPPHM_03741</name>
</gene>
<organism evidence="1 2">
    <name type="scientific">BD1-7 clade bacterium</name>
    <dbReference type="NCBI Taxonomy" id="2029982"/>
    <lineage>
        <taxon>Bacteria</taxon>
        <taxon>Pseudomonadati</taxon>
        <taxon>Pseudomonadota</taxon>
        <taxon>Gammaproteobacteria</taxon>
        <taxon>Cellvibrionales</taxon>
        <taxon>Spongiibacteraceae</taxon>
        <taxon>BD1-7 clade</taxon>
    </lineage>
</organism>
<dbReference type="Gene3D" id="3.10.450.50">
    <property type="match status" value="1"/>
</dbReference>
<evidence type="ECO:0000313" key="2">
    <source>
        <dbReference type="Proteomes" id="UP000434580"/>
    </source>
</evidence>
<sequence>MIPKVIQQWHSIVETKNIDLLDDILADDAKMYSPVVHTVQEGKEITKMYLSGAAMILCNSDFRYVREVYDDGFALLEFETVLDGIFVNGVDLISWNSDNKITDFKVMIRPLKGINAVHQEMGKALMKIMKP</sequence>